<organism evidence="1 2">
    <name type="scientific">Flavobacterium bizetiae</name>
    <dbReference type="NCBI Taxonomy" id="2704140"/>
    <lineage>
        <taxon>Bacteria</taxon>
        <taxon>Pseudomonadati</taxon>
        <taxon>Bacteroidota</taxon>
        <taxon>Flavobacteriia</taxon>
        <taxon>Flavobacteriales</taxon>
        <taxon>Flavobacteriaceae</taxon>
        <taxon>Flavobacterium</taxon>
    </lineage>
</organism>
<reference evidence="1 2" key="1">
    <citation type="submission" date="2020-02" db="EMBL/GenBank/DDBJ databases">
        <authorList>
            <person name="Criscuolo A."/>
        </authorList>
    </citation>
    <scope>NUCLEOTIDE SEQUENCE [LARGE SCALE GENOMIC DNA]</scope>
    <source>
        <strain evidence="1">CIP105534</strain>
    </source>
</reference>
<dbReference type="Proteomes" id="UP000479938">
    <property type="component" value="Unassembled WGS sequence"/>
</dbReference>
<protein>
    <submittedName>
        <fullName evidence="1">Uncharacterized protein</fullName>
    </submittedName>
</protein>
<name>A0A6J4GAR8_9FLAO</name>
<evidence type="ECO:0000313" key="1">
    <source>
        <dbReference type="EMBL" id="CAA9195439.1"/>
    </source>
</evidence>
<accession>A0A6J4GAR8</accession>
<evidence type="ECO:0000313" key="2">
    <source>
        <dbReference type="Proteomes" id="UP000479938"/>
    </source>
</evidence>
<proteinExistence type="predicted"/>
<gene>
    <name evidence="1" type="ORF">FLA105534_00667</name>
</gene>
<dbReference type="EMBL" id="CADCSU010000040">
    <property type="protein sequence ID" value="CAA9195439.1"/>
    <property type="molecule type" value="Genomic_DNA"/>
</dbReference>
<dbReference type="AlphaFoldDB" id="A0A6J4GAR8"/>
<sequence>MKKSSECSEFEKTFSSLQKMGERFSNAKNTFELLKELNQETNKFQCDLLISEIHKIQYHSNTNSYFLFYFPIVSHVLYHKPEYEKDLLKYLIQPNFANGITETNLMIAMIHGAMKFKLDEDEFYLTKESKFWVVNELPKLEKEIQREIDICWKELED</sequence>
<keyword evidence="2" id="KW-1185">Reference proteome</keyword>